<accession>A0A370X906</accession>
<dbReference type="Pfam" id="PF13711">
    <property type="entry name" value="DUF4160"/>
    <property type="match status" value="1"/>
</dbReference>
<dbReference type="EMBL" id="QRBE01000001">
    <property type="protein sequence ID" value="RDS84715.1"/>
    <property type="molecule type" value="Genomic_DNA"/>
</dbReference>
<protein>
    <submittedName>
        <fullName evidence="1">DUF4160 domain-containing protein</fullName>
    </submittedName>
</protein>
<sequence length="86" mass="9953">MPIISSFYGILIRMYFADHAPPHFHAVYGESEALIDIRTLEVIEGQLPRRAMVFVLEWAALHRAELQEDWDLCATRKPPHPIEPLD</sequence>
<dbReference type="OrthoDB" id="122670at2"/>
<gene>
    <name evidence="1" type="ORF">DWU98_01770</name>
</gene>
<dbReference type="Proteomes" id="UP000254258">
    <property type="component" value="Unassembled WGS sequence"/>
</dbReference>
<reference evidence="1 2" key="1">
    <citation type="submission" date="2018-07" db="EMBL/GenBank/DDBJ databases">
        <title>Dyella monticola sp. nov. and Dyella psychrodurans sp. nov. isolated from monsoon evergreen broad-leaved forest soil of Dinghu Mountain, China.</title>
        <authorList>
            <person name="Gao Z."/>
            <person name="Qiu L."/>
        </authorList>
    </citation>
    <scope>NUCLEOTIDE SEQUENCE [LARGE SCALE GENOMIC DNA]</scope>
    <source>
        <strain evidence="1 2">4G-K06</strain>
    </source>
</reference>
<name>A0A370X906_9GAMM</name>
<comment type="caution">
    <text evidence="1">The sequence shown here is derived from an EMBL/GenBank/DDBJ whole genome shotgun (WGS) entry which is preliminary data.</text>
</comment>
<evidence type="ECO:0000313" key="2">
    <source>
        <dbReference type="Proteomes" id="UP000254258"/>
    </source>
</evidence>
<organism evidence="1 2">
    <name type="scientific">Dyella monticola</name>
    <dbReference type="NCBI Taxonomy" id="1927958"/>
    <lineage>
        <taxon>Bacteria</taxon>
        <taxon>Pseudomonadati</taxon>
        <taxon>Pseudomonadota</taxon>
        <taxon>Gammaproteobacteria</taxon>
        <taxon>Lysobacterales</taxon>
        <taxon>Rhodanobacteraceae</taxon>
        <taxon>Dyella</taxon>
    </lineage>
</organism>
<dbReference type="RefSeq" id="WP_115493742.1">
    <property type="nucleotide sequence ID" value="NZ_QRBE01000001.1"/>
</dbReference>
<keyword evidence="2" id="KW-1185">Reference proteome</keyword>
<proteinExistence type="predicted"/>
<dbReference type="AlphaFoldDB" id="A0A370X906"/>
<evidence type="ECO:0000313" key="1">
    <source>
        <dbReference type="EMBL" id="RDS84715.1"/>
    </source>
</evidence>
<dbReference type="InterPro" id="IPR025427">
    <property type="entry name" value="DUF4160"/>
</dbReference>